<dbReference type="KEGG" id="broo:brsh051_08380"/>
<evidence type="ECO:0000313" key="2">
    <source>
        <dbReference type="EMBL" id="BEH01557.1"/>
    </source>
</evidence>
<proteinExistence type="predicted"/>
<evidence type="ECO:0000313" key="3">
    <source>
        <dbReference type="Proteomes" id="UP001431656"/>
    </source>
</evidence>
<sequence length="149" mass="15317">MPASEPTAEQPTEAAPPAGEPTPAGCQPAKLTLRVEGTTPLSRAEPEAGFHVVVSTTEQSCQLDLAASAAALAITSGTDEIWSTNDCAEWHPSGNLDLAAGQEGGFDVSWPIKRADGCELSDETLGAGTYVATASIGQSSARFVMQLQS</sequence>
<name>A0AAN0MFJ3_9ACTN</name>
<accession>A0AAN0MFJ3</accession>
<gene>
    <name evidence="2" type="ORF">brsh051_08380</name>
</gene>
<evidence type="ECO:0000256" key="1">
    <source>
        <dbReference type="SAM" id="MobiDB-lite"/>
    </source>
</evidence>
<reference evidence="2" key="1">
    <citation type="journal article" date="2024" name="Int. J. Syst. Evol. Microbiol.">
        <title>Brooklawnia propionicigenes sp. nov., a facultatively anaerobic, propionate-producing bacterium isolated from a methanogenic reactor treating waste from cattle farms.</title>
        <authorList>
            <person name="Akita Y."/>
            <person name="Ueki A."/>
            <person name="Tonouchi A."/>
            <person name="Sugawara Y."/>
            <person name="Honma S."/>
            <person name="Kaku N."/>
            <person name="Ueki K."/>
        </authorList>
    </citation>
    <scope>NUCLEOTIDE SEQUENCE</scope>
    <source>
        <strain evidence="2">SH051</strain>
    </source>
</reference>
<protein>
    <submittedName>
        <fullName evidence="2">Uncharacterized protein</fullName>
    </submittedName>
</protein>
<dbReference type="EMBL" id="AP028056">
    <property type="protein sequence ID" value="BEH01557.1"/>
    <property type="molecule type" value="Genomic_DNA"/>
</dbReference>
<dbReference type="AlphaFoldDB" id="A0AAN0MFJ3"/>
<keyword evidence="3" id="KW-1185">Reference proteome</keyword>
<organism evidence="2 3">
    <name type="scientific">Brooklawnia propionicigenes</name>
    <dbReference type="NCBI Taxonomy" id="3041175"/>
    <lineage>
        <taxon>Bacteria</taxon>
        <taxon>Bacillati</taxon>
        <taxon>Actinomycetota</taxon>
        <taxon>Actinomycetes</taxon>
        <taxon>Propionibacteriales</taxon>
        <taxon>Propionibacteriaceae</taxon>
        <taxon>Brooklawnia</taxon>
    </lineage>
</organism>
<feature type="region of interest" description="Disordered" evidence="1">
    <location>
        <begin position="1"/>
        <end position="27"/>
    </location>
</feature>
<dbReference type="Proteomes" id="UP001431656">
    <property type="component" value="Chromosome"/>
</dbReference>
<feature type="compositionally biased region" description="Low complexity" evidence="1">
    <location>
        <begin position="1"/>
        <end position="24"/>
    </location>
</feature>